<dbReference type="Proteomes" id="UP000651085">
    <property type="component" value="Unassembled WGS sequence"/>
</dbReference>
<protein>
    <submittedName>
        <fullName evidence="1">Uncharacterized protein</fullName>
    </submittedName>
</protein>
<accession>A0A926INQ2</accession>
<sequence length="342" mass="38267">MRNGLILGLVLSLFIVASCNNDDENPQEKYDGVELTTVLKSQCFGDAYGQGVNVIDLKLSTGSIHTDGAGMEFEGEGTCLVLSLFSKITDGMLPSDGSYNAADWNNSNLVQTFDPGYCEYQQDYDEWLASGTYVVTIDENGQKSYMALLDGELTVLSTKEGYEIHVALTDESGKVFKARYIGNINFDVPAPEDKYKYEEKTVETLTPLIVSVDVHNYGQDAVTGLVNYKITIWMEKQAVAQFMLYMPSMTKDPIPDGKYSVNEQPVENMLLAGYFENEGFLGSCLVQWDESFSHVMKVWYLVEGEFDIKSSEEIIEFTFNGSSAYGSSFIINYKGEYQYRDV</sequence>
<dbReference type="EMBL" id="JACRTF010000001">
    <property type="protein sequence ID" value="MBC8591931.1"/>
    <property type="molecule type" value="Genomic_DNA"/>
</dbReference>
<gene>
    <name evidence="1" type="ORF">H8744_01475</name>
</gene>
<organism evidence="1 2">
    <name type="scientific">Jilunia laotingensis</name>
    <dbReference type="NCBI Taxonomy" id="2763675"/>
    <lineage>
        <taxon>Bacteria</taxon>
        <taxon>Pseudomonadati</taxon>
        <taxon>Bacteroidota</taxon>
        <taxon>Bacteroidia</taxon>
        <taxon>Bacteroidales</taxon>
        <taxon>Bacteroidaceae</taxon>
        <taxon>Jilunia</taxon>
    </lineage>
</organism>
<name>A0A926INQ2_9BACT</name>
<evidence type="ECO:0000313" key="1">
    <source>
        <dbReference type="EMBL" id="MBC8591931.1"/>
    </source>
</evidence>
<dbReference type="PROSITE" id="PS51257">
    <property type="entry name" value="PROKAR_LIPOPROTEIN"/>
    <property type="match status" value="1"/>
</dbReference>
<proteinExistence type="predicted"/>
<evidence type="ECO:0000313" key="2">
    <source>
        <dbReference type="Proteomes" id="UP000651085"/>
    </source>
</evidence>
<dbReference type="AlphaFoldDB" id="A0A926INQ2"/>
<dbReference type="RefSeq" id="WP_262433148.1">
    <property type="nucleotide sequence ID" value="NZ_JACRTF010000001.1"/>
</dbReference>
<reference evidence="1" key="1">
    <citation type="submission" date="2020-08" db="EMBL/GenBank/DDBJ databases">
        <title>Genome public.</title>
        <authorList>
            <person name="Liu C."/>
            <person name="Sun Q."/>
        </authorList>
    </citation>
    <scope>NUCLEOTIDE SEQUENCE</scope>
    <source>
        <strain evidence="1">N12</strain>
    </source>
</reference>
<keyword evidence="2" id="KW-1185">Reference proteome</keyword>
<comment type="caution">
    <text evidence="1">The sequence shown here is derived from an EMBL/GenBank/DDBJ whole genome shotgun (WGS) entry which is preliminary data.</text>
</comment>